<name>A0ACD0P3X4_9BASI</name>
<sequence>MKMWPPVLSLLSSSSSKIQLASAWIVGTAVQNNDKAQVAILKYQPLAPLLSLLESSDMDVRSKAMYALSGLLKHNPEAVVQFQDMDGWNKLKLALLDPNIILRRKTVFLINSLLFQDPAGQQESSSDETSPAASASVPPPNSTATAVAPAPQSSSPLTAAPLERGPETLLSGVEHPDVAKALISSELLKIILISLLPSSTDGGNGVESIREKGLMLNYGPDGDQEPRRDLDYSEKAARCLLTFTEKLNPSTTLVDEETLRLLNLFAEQLRSEPIEEVEDREGTRSTRATELSIEQESLDNLERKLREIKVTGDRL</sequence>
<reference evidence="1 2" key="1">
    <citation type="journal article" date="2018" name="Mol. Biol. Evol.">
        <title>Broad Genomic Sampling Reveals a Smut Pathogenic Ancestry of the Fungal Clade Ustilaginomycotina.</title>
        <authorList>
            <person name="Kijpornyongpan T."/>
            <person name="Mondo S.J."/>
            <person name="Barry K."/>
            <person name="Sandor L."/>
            <person name="Lee J."/>
            <person name="Lipzen A."/>
            <person name="Pangilinan J."/>
            <person name="LaButti K."/>
            <person name="Hainaut M."/>
            <person name="Henrissat B."/>
            <person name="Grigoriev I.V."/>
            <person name="Spatafora J.W."/>
            <person name="Aime M.C."/>
        </authorList>
    </citation>
    <scope>NUCLEOTIDE SEQUENCE [LARGE SCALE GENOMIC DNA]</scope>
    <source>
        <strain evidence="1 2">SA 807</strain>
    </source>
</reference>
<dbReference type="Proteomes" id="UP000245626">
    <property type="component" value="Unassembled WGS sequence"/>
</dbReference>
<organism evidence="1 2">
    <name type="scientific">Violaceomyces palustris</name>
    <dbReference type="NCBI Taxonomy" id="1673888"/>
    <lineage>
        <taxon>Eukaryota</taxon>
        <taxon>Fungi</taxon>
        <taxon>Dikarya</taxon>
        <taxon>Basidiomycota</taxon>
        <taxon>Ustilaginomycotina</taxon>
        <taxon>Ustilaginomycetes</taxon>
        <taxon>Violaceomycetales</taxon>
        <taxon>Violaceomycetaceae</taxon>
        <taxon>Violaceomyces</taxon>
    </lineage>
</organism>
<protein>
    <submittedName>
        <fullName evidence="1">Uncharacterized protein</fullName>
    </submittedName>
</protein>
<evidence type="ECO:0000313" key="2">
    <source>
        <dbReference type="Proteomes" id="UP000245626"/>
    </source>
</evidence>
<evidence type="ECO:0000313" key="1">
    <source>
        <dbReference type="EMBL" id="PWN52707.1"/>
    </source>
</evidence>
<accession>A0ACD0P3X4</accession>
<dbReference type="EMBL" id="KZ819762">
    <property type="protein sequence ID" value="PWN52707.1"/>
    <property type="molecule type" value="Genomic_DNA"/>
</dbReference>
<gene>
    <name evidence="1" type="ORF">IE53DRAFT_384845</name>
</gene>
<keyword evidence="2" id="KW-1185">Reference proteome</keyword>
<proteinExistence type="predicted"/>